<dbReference type="Proteomes" id="UP000305222">
    <property type="component" value="Unassembled WGS sequence"/>
</dbReference>
<proteinExistence type="predicted"/>
<protein>
    <submittedName>
        <fullName evidence="1">3-ketoacyl-ACP reductase</fullName>
    </submittedName>
</protein>
<dbReference type="InterPro" id="IPR036291">
    <property type="entry name" value="NAD(P)-bd_dom_sf"/>
</dbReference>
<evidence type="ECO:0000313" key="2">
    <source>
        <dbReference type="Proteomes" id="UP000305222"/>
    </source>
</evidence>
<dbReference type="Gene3D" id="3.40.50.720">
    <property type="entry name" value="NAD(P)-binding Rossmann-like Domain"/>
    <property type="match status" value="1"/>
</dbReference>
<feature type="non-terminal residue" evidence="1">
    <location>
        <position position="1"/>
    </location>
</feature>
<gene>
    <name evidence="1" type="ORF">FC699_19105</name>
</gene>
<dbReference type="AlphaFoldDB" id="A0A4U3AY72"/>
<evidence type="ECO:0000313" key="1">
    <source>
        <dbReference type="EMBL" id="TKI92880.1"/>
    </source>
</evidence>
<accession>A0A4U3AY72</accession>
<organism evidence="1 2">
    <name type="scientific">Bacillus wiedmannii</name>
    <dbReference type="NCBI Taxonomy" id="1890302"/>
    <lineage>
        <taxon>Bacteria</taxon>
        <taxon>Bacillati</taxon>
        <taxon>Bacillota</taxon>
        <taxon>Bacilli</taxon>
        <taxon>Bacillales</taxon>
        <taxon>Bacillaceae</taxon>
        <taxon>Bacillus</taxon>
        <taxon>Bacillus cereus group</taxon>
    </lineage>
</organism>
<dbReference type="SUPFAM" id="SSF51735">
    <property type="entry name" value="NAD(P)-binding Rossmann-fold domains"/>
    <property type="match status" value="1"/>
</dbReference>
<name>A0A4U3AY72_9BACI</name>
<reference evidence="1 2" key="1">
    <citation type="journal article" date="2019" name="Environ. Microbiol.">
        <title>An active ?-lactamase is a part of an orchestrated cell wall stress resistance network of Bacillus subtilis and related rhizosphere species.</title>
        <authorList>
            <person name="Bucher T."/>
            <person name="Keren-Paz A."/>
            <person name="Hausser J."/>
            <person name="Olender T."/>
            <person name="Cytryn E."/>
            <person name="Kolodkin-Gal I."/>
        </authorList>
    </citation>
    <scope>NUCLEOTIDE SEQUENCE [LARGE SCALE GENOMIC DNA]</scope>
    <source>
        <strain evidence="1 2">I5</strain>
    </source>
</reference>
<sequence length="26" mass="2892">RLISFLVSEEAKWITGQVIHSNGGYS</sequence>
<dbReference type="EMBL" id="SZON01001031">
    <property type="protein sequence ID" value="TKI92880.1"/>
    <property type="molecule type" value="Genomic_DNA"/>
</dbReference>
<comment type="caution">
    <text evidence="1">The sequence shown here is derived from an EMBL/GenBank/DDBJ whole genome shotgun (WGS) entry which is preliminary data.</text>
</comment>